<dbReference type="GO" id="GO:0050661">
    <property type="term" value="F:NADP binding"/>
    <property type="evidence" value="ECO:0007669"/>
    <property type="project" value="InterPro"/>
</dbReference>
<evidence type="ECO:0000259" key="2">
    <source>
        <dbReference type="Pfam" id="PF03446"/>
    </source>
</evidence>
<dbReference type="SUPFAM" id="SSF51735">
    <property type="entry name" value="NAD(P)-binding Rossmann-fold domains"/>
    <property type="match status" value="1"/>
</dbReference>
<dbReference type="InterPro" id="IPR036291">
    <property type="entry name" value="NAD(P)-bd_dom_sf"/>
</dbReference>
<dbReference type="InterPro" id="IPR028098">
    <property type="entry name" value="Glyco_trans_4-like_N"/>
</dbReference>
<dbReference type="Proteomes" id="UP001321804">
    <property type="component" value="Chromosome"/>
</dbReference>
<keyword evidence="5" id="KW-1185">Reference proteome</keyword>
<dbReference type="FunFam" id="3.40.50.2000:FF:000136">
    <property type="entry name" value="Glycosyl transferase, group 1"/>
    <property type="match status" value="1"/>
</dbReference>
<evidence type="ECO:0008006" key="6">
    <source>
        <dbReference type="Google" id="ProtNLM"/>
    </source>
</evidence>
<dbReference type="PANTHER" id="PTHR45947">
    <property type="entry name" value="SULFOQUINOVOSYL TRANSFERASE SQD2"/>
    <property type="match status" value="1"/>
</dbReference>
<dbReference type="Pfam" id="PF13439">
    <property type="entry name" value="Glyco_transf_4"/>
    <property type="match status" value="1"/>
</dbReference>
<dbReference type="Pfam" id="PF03446">
    <property type="entry name" value="NAD_binding_2"/>
    <property type="match status" value="1"/>
</dbReference>
<dbReference type="AlphaFoldDB" id="A0AAU9CTF0"/>
<dbReference type="Gene3D" id="3.40.50.720">
    <property type="entry name" value="NAD(P)-binding Rossmann-like Domain"/>
    <property type="match status" value="1"/>
</dbReference>
<dbReference type="InterPro" id="IPR001296">
    <property type="entry name" value="Glyco_trans_1"/>
</dbReference>
<feature type="domain" description="Glycosyltransferase subfamily 4-like N-terminal" evidence="3">
    <location>
        <begin position="14"/>
        <end position="183"/>
    </location>
</feature>
<name>A0AAU9CTF0_9LACO</name>
<organism evidence="4 5">
    <name type="scientific">Xylocopilactobacillus apis</name>
    <dbReference type="NCBI Taxonomy" id="2932183"/>
    <lineage>
        <taxon>Bacteria</taxon>
        <taxon>Bacillati</taxon>
        <taxon>Bacillota</taxon>
        <taxon>Bacilli</taxon>
        <taxon>Lactobacillales</taxon>
        <taxon>Lactobacillaceae</taxon>
        <taxon>Xylocopilactobacillus</taxon>
    </lineage>
</organism>
<reference evidence="4 5" key="1">
    <citation type="journal article" date="2023" name="Microbiol. Spectr.">
        <title>Symbiosis of Carpenter Bees with Uncharacterized Lactic Acid Bacteria Showing NAD Auxotrophy.</title>
        <authorList>
            <person name="Kawasaki S."/>
            <person name="Ozawa K."/>
            <person name="Mori T."/>
            <person name="Yamamoto A."/>
            <person name="Ito M."/>
            <person name="Ohkuma M."/>
            <person name="Sakamoto M."/>
            <person name="Matsutani M."/>
        </authorList>
    </citation>
    <scope>NUCLEOTIDE SEQUENCE [LARGE SCALE GENOMIC DNA]</scope>
    <source>
        <strain evidence="4 5">KimC2</strain>
    </source>
</reference>
<dbReference type="Pfam" id="PF00534">
    <property type="entry name" value="Glycos_transf_1"/>
    <property type="match status" value="1"/>
</dbReference>
<evidence type="ECO:0000259" key="1">
    <source>
        <dbReference type="Pfam" id="PF00534"/>
    </source>
</evidence>
<sequence length="634" mass="72714">MNIGIFTDTYFPQINGVSTSIKTLKDDLEKKGHSVYIFTTTDPNVSKDEYEPNTYRFGSVPFPSFTERRVVIRGLFKAVSIARHLNLDIVHTQTEFSMGYIGKYVAHALKIPAVHTYHTMYEDYLHYIMNGHLLRPSGVKQLSRAFLYHMTGLICPSQRVMDTMIRYGIKIPMRIIPTGVDLTQYSKPSEVDLRKEYNVPKDAKVILSVSRVAYEKNIDFLLRSFAKLTENIDNVYLFIVGDGPAIDDLRSLARELKIEHRVIFTGYVLHEKVVTYYQQADLFASASNTEAQGLTFIESLAARTQVLSWDNDYDRKLIHDPSLGAVFSTEQELVTLMSKYLTEAIPIEQSVLEPVLDRISAKHFGNQVLEFYSDLTDHFECEKQEELDEEEASLMRRVRHYLKLTRNQDEEELTQYRIGYDGAGKYRSLILSTFSRQNYSIYAMPSEDKVQDPKKVITVADEDQLLNNTDLVFIEADTQESFFVFARKARKNQIVVNLSEIKDFDFKKMQEENKEIDCYLFDAPMVINDFDSATLLVGGSQEKYEEISPIFDVFTDEVLYTGDLGAGQIGINSLNVLRSYIKNGVEEAIDKSNIDEVEMSSILDLLSDTDETYFIRHVGNRKLIGQKDESKTKS</sequence>
<dbReference type="GO" id="GO:0016758">
    <property type="term" value="F:hexosyltransferase activity"/>
    <property type="evidence" value="ECO:0007669"/>
    <property type="project" value="TreeGrafter"/>
</dbReference>
<evidence type="ECO:0000259" key="3">
    <source>
        <dbReference type="Pfam" id="PF13439"/>
    </source>
</evidence>
<dbReference type="EMBL" id="AP026801">
    <property type="protein sequence ID" value="BDR57284.1"/>
    <property type="molecule type" value="Genomic_DNA"/>
</dbReference>
<dbReference type="PANTHER" id="PTHR45947:SF3">
    <property type="entry name" value="SULFOQUINOVOSYL TRANSFERASE SQD2"/>
    <property type="match status" value="1"/>
</dbReference>
<feature type="domain" description="6-phosphogluconate dehydrogenase NADP-binding" evidence="2">
    <location>
        <begin position="476"/>
        <end position="562"/>
    </location>
</feature>
<protein>
    <recommendedName>
        <fullName evidence="6">Glycosyltransferase</fullName>
    </recommendedName>
</protein>
<dbReference type="InterPro" id="IPR050194">
    <property type="entry name" value="Glycosyltransferase_grp1"/>
</dbReference>
<gene>
    <name evidence="4" type="ORF">KIMC2_18460</name>
</gene>
<evidence type="ECO:0000313" key="4">
    <source>
        <dbReference type="EMBL" id="BDR57284.1"/>
    </source>
</evidence>
<feature type="domain" description="Glycosyl transferase family 1" evidence="1">
    <location>
        <begin position="193"/>
        <end position="342"/>
    </location>
</feature>
<proteinExistence type="predicted"/>
<dbReference type="KEGG" id="xak:KIMC2_18460"/>
<dbReference type="SUPFAM" id="SSF53756">
    <property type="entry name" value="UDP-Glycosyltransferase/glycogen phosphorylase"/>
    <property type="match status" value="1"/>
</dbReference>
<evidence type="ECO:0000313" key="5">
    <source>
        <dbReference type="Proteomes" id="UP001321804"/>
    </source>
</evidence>
<dbReference type="InterPro" id="IPR006115">
    <property type="entry name" value="6PGDH_NADP-bd"/>
</dbReference>
<dbReference type="Gene3D" id="3.40.50.2000">
    <property type="entry name" value="Glycogen Phosphorylase B"/>
    <property type="match status" value="2"/>
</dbReference>
<accession>A0AAU9CTF0</accession>
<dbReference type="CDD" id="cd03817">
    <property type="entry name" value="GT4_UGDG-like"/>
    <property type="match status" value="1"/>
</dbReference>